<dbReference type="EMBL" id="AQGW01000025">
    <property type="protein sequence ID" value="MBE0384625.1"/>
    <property type="molecule type" value="Genomic_DNA"/>
</dbReference>
<reference evidence="3 4" key="1">
    <citation type="submission" date="2015-06" db="EMBL/GenBank/DDBJ databases">
        <title>Genome sequence of Pseudoalteromonas carrageenovora.</title>
        <authorList>
            <person name="Xie B.-B."/>
            <person name="Rong J.-C."/>
            <person name="Qin Q.-L."/>
            <person name="Zhang Y.-Z."/>
        </authorList>
    </citation>
    <scope>NUCLEOTIDE SEQUENCE [LARGE SCALE GENOMIC DNA]</scope>
    <source>
        <strain evidence="3 4">IAM 12662</strain>
    </source>
</reference>
<keyword evidence="2" id="KW-0732">Signal</keyword>
<protein>
    <submittedName>
        <fullName evidence="3">Uncharacterized protein</fullName>
    </submittedName>
</protein>
<feature type="compositionally biased region" description="Polar residues" evidence="1">
    <location>
        <begin position="332"/>
        <end position="349"/>
    </location>
</feature>
<comment type="caution">
    <text evidence="3">The sequence shown here is derived from an EMBL/GenBank/DDBJ whole genome shotgun (WGS) entry which is preliminary data.</text>
</comment>
<dbReference type="RefSeq" id="WP_131692516.1">
    <property type="nucleotide sequence ID" value="NZ_AQGW01000025.1"/>
</dbReference>
<feature type="signal peptide" evidence="2">
    <location>
        <begin position="1"/>
        <end position="18"/>
    </location>
</feature>
<dbReference type="GeneID" id="49920026"/>
<dbReference type="SUPFAM" id="SSF88874">
    <property type="entry name" value="Receptor-binding domain of short tail fibre protein gp12"/>
    <property type="match status" value="1"/>
</dbReference>
<feature type="chain" id="PRO_5047210111" evidence="2">
    <location>
        <begin position="19"/>
        <end position="366"/>
    </location>
</feature>
<organism evidence="3 4">
    <name type="scientific">Pseudoalteromonas carrageenovora IAM 12662</name>
    <dbReference type="NCBI Taxonomy" id="1314868"/>
    <lineage>
        <taxon>Bacteria</taxon>
        <taxon>Pseudomonadati</taxon>
        <taxon>Pseudomonadota</taxon>
        <taxon>Gammaproteobacteria</taxon>
        <taxon>Alteromonadales</taxon>
        <taxon>Pseudoalteromonadaceae</taxon>
        <taxon>Pseudoalteromonas</taxon>
    </lineage>
</organism>
<gene>
    <name evidence="3" type="ORF">PCARR_b0635</name>
</gene>
<evidence type="ECO:0000313" key="3">
    <source>
        <dbReference type="EMBL" id="MBE0384625.1"/>
    </source>
</evidence>
<evidence type="ECO:0000256" key="2">
    <source>
        <dbReference type="SAM" id="SignalP"/>
    </source>
</evidence>
<feature type="compositionally biased region" description="Basic and acidic residues" evidence="1">
    <location>
        <begin position="283"/>
        <end position="312"/>
    </location>
</feature>
<evidence type="ECO:0000313" key="4">
    <source>
        <dbReference type="Proteomes" id="UP000615003"/>
    </source>
</evidence>
<proteinExistence type="predicted"/>
<keyword evidence="4" id="KW-1185">Reference proteome</keyword>
<accession>A0ABR9EVP9</accession>
<sequence>MFKYSLLLLSFLSAIASANESCDLLLQHGITNITRYQSADHAVAYKWHKHCGLDFNTVSDSQVARASATIFGYGSGSAGSNSNQQRTKLAKWCNENQQFAESRSDLFAEAEILSVPALSSWQQCIAMSRKQINIGFLPNGDHNQFVHFEIDSSHDGNLKYLGLEKQNYECTERMVRTNGNKVDTNLQPEITNSNIQIDCKRLAPEITESAGIGKIKYEAGYISVNTSGPSFAIAFPKVVSTYYVTPPNSVLAFNSTRCPAGWSPYEPAFGRFVRGIDYKNQKIDPVGKRKPGDVRSDTLKSHSHSYEYDQNRHKGGHNRGGRAGNERFSAFRTDSNETQTSNTEKTGVTETAPKSVALLYCERTIN</sequence>
<evidence type="ECO:0000256" key="1">
    <source>
        <dbReference type="SAM" id="MobiDB-lite"/>
    </source>
</evidence>
<name>A0ABR9EVP9_PSEVC</name>
<dbReference type="Proteomes" id="UP000615003">
    <property type="component" value="Unassembled WGS sequence"/>
</dbReference>
<feature type="region of interest" description="Disordered" evidence="1">
    <location>
        <begin position="283"/>
        <end position="350"/>
    </location>
</feature>